<dbReference type="CDD" id="cd00055">
    <property type="entry name" value="EGF_Lam"/>
    <property type="match status" value="1"/>
</dbReference>
<evidence type="ECO:0000313" key="6">
    <source>
        <dbReference type="EMBL" id="WAR04479.1"/>
    </source>
</evidence>
<comment type="caution">
    <text evidence="2">Lacks conserved residue(s) required for the propagation of feature annotation.</text>
</comment>
<proteinExistence type="predicted"/>
<dbReference type="EMBL" id="CP111016">
    <property type="protein sequence ID" value="WAR04479.1"/>
    <property type="molecule type" value="Genomic_DNA"/>
</dbReference>
<keyword evidence="7" id="KW-1185">Reference proteome</keyword>
<dbReference type="SMART" id="SM00181">
    <property type="entry name" value="EGF"/>
    <property type="match status" value="6"/>
</dbReference>
<gene>
    <name evidence="6" type="ORF">MAR_019848</name>
</gene>
<keyword evidence="4" id="KW-0812">Transmembrane</keyword>
<feature type="region of interest" description="Disordered" evidence="3">
    <location>
        <begin position="496"/>
        <end position="518"/>
    </location>
</feature>
<sequence length="566" mass="59537">MVFTVPASARAFMGAVTPLRVSARVTLASSATTATRLVQTPHLVKTVGISAPDVVRTRIPDVTSSLGLACAALATPVPFATDRVQRTHMGTTVLQAACVRAGEYVTMYPGSATVRQDFSVTTVKRRVLRAISAPDVCSRAIVARTGPDVPRRRDFAGASRDSSECPTNTYGAGCAKTCDCGPYGASCSRREGLCTCKPGFIGVKCRETCPPGTHGQNCTLTCSCDPITSLCSPIDGHCLCKPGYTGSDCQNVCTKGTWGRNCSQTCNCGGRGTCNAVSGRCNCQPGYKGNNCELQCTQDIYYGPNCENLCSCNGAHCDHRDGTCRCPPGKIGHHCEKGCPENYFGFMCAQACGCQNGGKCDPVSGACTCQPGWAGQLCTDSCPTGYYGVDCSQVCQPCYNGGSCDTFSGTCVCAPSYTGPSCNTSLIDSPFPPGHQKQQSVATSGVNMSSGHFAGMLVGIAILFVVGVIIAVVITRRCSHGTFNRSGGAMKFNEFSEEELENRQSRPQGTTASSFGFDNPVHVDFNEIALNLDKKSVTSDSTSGVASGKMDSDEEDSDNFFKDSDS</sequence>
<evidence type="ECO:0000259" key="5">
    <source>
        <dbReference type="PROSITE" id="PS50026"/>
    </source>
</evidence>
<feature type="disulfide bond" evidence="2">
    <location>
        <begin position="369"/>
        <end position="378"/>
    </location>
</feature>
<feature type="transmembrane region" description="Helical" evidence="4">
    <location>
        <begin position="453"/>
        <end position="475"/>
    </location>
</feature>
<feature type="disulfide bond" evidence="2">
    <location>
        <begin position="283"/>
        <end position="292"/>
    </location>
</feature>
<dbReference type="PRINTS" id="PR00011">
    <property type="entry name" value="EGFLAMININ"/>
</dbReference>
<dbReference type="Proteomes" id="UP001164746">
    <property type="component" value="Chromosome 5"/>
</dbReference>
<feature type="compositionally biased region" description="Polar residues" evidence="3">
    <location>
        <begin position="505"/>
        <end position="516"/>
    </location>
</feature>
<keyword evidence="4" id="KW-0472">Membrane</keyword>
<dbReference type="PANTHER" id="PTHR24043">
    <property type="entry name" value="SCAVENGER RECEPTOR CLASS F"/>
    <property type="match status" value="1"/>
</dbReference>
<evidence type="ECO:0000256" key="2">
    <source>
        <dbReference type="PROSITE-ProRule" id="PRU00076"/>
    </source>
</evidence>
<evidence type="ECO:0000256" key="4">
    <source>
        <dbReference type="SAM" id="Phobius"/>
    </source>
</evidence>
<dbReference type="PROSITE" id="PS50026">
    <property type="entry name" value="EGF_3"/>
    <property type="match status" value="4"/>
</dbReference>
<feature type="disulfide bond" evidence="2">
    <location>
        <begin position="413"/>
        <end position="422"/>
    </location>
</feature>
<name>A0ABY7E5N4_MYAAR</name>
<dbReference type="PROSITE" id="PS00022">
    <property type="entry name" value="EGF_1"/>
    <property type="match status" value="4"/>
</dbReference>
<feature type="domain" description="EGF-like" evidence="5">
    <location>
        <begin position="344"/>
        <end position="379"/>
    </location>
</feature>
<dbReference type="SMART" id="SM00180">
    <property type="entry name" value="EGF_Lam"/>
    <property type="match status" value="5"/>
</dbReference>
<keyword evidence="4" id="KW-1133">Transmembrane helix</keyword>
<dbReference type="InterPro" id="IPR000742">
    <property type="entry name" value="EGF"/>
</dbReference>
<accession>A0ABY7E5N4</accession>
<dbReference type="Gene3D" id="2.170.300.10">
    <property type="entry name" value="Tie2 ligand-binding domain superfamily"/>
    <property type="match status" value="2"/>
</dbReference>
<keyword evidence="1 2" id="KW-0245">EGF-like domain</keyword>
<feature type="disulfide bond" evidence="2">
    <location>
        <begin position="326"/>
        <end position="335"/>
    </location>
</feature>
<feature type="domain" description="EGF-like" evidence="5">
    <location>
        <begin position="387"/>
        <end position="423"/>
    </location>
</feature>
<dbReference type="PANTHER" id="PTHR24043:SF8">
    <property type="entry name" value="EGF-LIKE DOMAIN-CONTAINING PROTEIN"/>
    <property type="match status" value="1"/>
</dbReference>
<organism evidence="6 7">
    <name type="scientific">Mya arenaria</name>
    <name type="common">Soft-shell clam</name>
    <dbReference type="NCBI Taxonomy" id="6604"/>
    <lineage>
        <taxon>Eukaryota</taxon>
        <taxon>Metazoa</taxon>
        <taxon>Spiralia</taxon>
        <taxon>Lophotrochozoa</taxon>
        <taxon>Mollusca</taxon>
        <taxon>Bivalvia</taxon>
        <taxon>Autobranchia</taxon>
        <taxon>Heteroconchia</taxon>
        <taxon>Euheterodonta</taxon>
        <taxon>Imparidentia</taxon>
        <taxon>Neoheterodontei</taxon>
        <taxon>Myida</taxon>
        <taxon>Myoidea</taxon>
        <taxon>Myidae</taxon>
        <taxon>Mya</taxon>
    </lineage>
</organism>
<evidence type="ECO:0000256" key="1">
    <source>
        <dbReference type="ARBA" id="ARBA00022536"/>
    </source>
</evidence>
<evidence type="ECO:0000256" key="3">
    <source>
        <dbReference type="SAM" id="MobiDB-lite"/>
    </source>
</evidence>
<dbReference type="InterPro" id="IPR042635">
    <property type="entry name" value="MEGF10/SREC1/2-like"/>
</dbReference>
<feature type="domain" description="EGF-like" evidence="5">
    <location>
        <begin position="302"/>
        <end position="336"/>
    </location>
</feature>
<protein>
    <submittedName>
        <fullName evidence="6">MEGF6-like protein</fullName>
    </submittedName>
</protein>
<keyword evidence="2" id="KW-1015">Disulfide bond</keyword>
<dbReference type="InterPro" id="IPR002049">
    <property type="entry name" value="LE_dom"/>
</dbReference>
<feature type="domain" description="EGF-like" evidence="5">
    <location>
        <begin position="258"/>
        <end position="293"/>
    </location>
</feature>
<reference evidence="6" key="1">
    <citation type="submission" date="2022-11" db="EMBL/GenBank/DDBJ databases">
        <title>Centuries of genome instability and evolution in soft-shell clam transmissible cancer (bioRxiv).</title>
        <authorList>
            <person name="Hart S.F.M."/>
            <person name="Yonemitsu M.A."/>
            <person name="Giersch R.M."/>
            <person name="Beal B.F."/>
            <person name="Arriagada G."/>
            <person name="Davis B.W."/>
            <person name="Ostrander E.A."/>
            <person name="Goff S.P."/>
            <person name="Metzger M.J."/>
        </authorList>
    </citation>
    <scope>NUCLEOTIDE SEQUENCE</scope>
    <source>
        <strain evidence="6">MELC-2E11</strain>
        <tissue evidence="6">Siphon/mantle</tissue>
    </source>
</reference>
<evidence type="ECO:0000313" key="7">
    <source>
        <dbReference type="Proteomes" id="UP001164746"/>
    </source>
</evidence>
<feature type="region of interest" description="Disordered" evidence="3">
    <location>
        <begin position="536"/>
        <end position="566"/>
    </location>
</feature>
<dbReference type="Pfam" id="PF00053">
    <property type="entry name" value="EGF_laminin"/>
    <property type="match status" value="2"/>
</dbReference>